<protein>
    <submittedName>
        <fullName evidence="1">Uncharacterized protein</fullName>
    </submittedName>
</protein>
<accession>A0A517TT97</accession>
<dbReference type="EMBL" id="CP036339">
    <property type="protein sequence ID" value="QDT71600.1"/>
    <property type="molecule type" value="Genomic_DNA"/>
</dbReference>
<evidence type="ECO:0000313" key="2">
    <source>
        <dbReference type="Proteomes" id="UP000317909"/>
    </source>
</evidence>
<reference evidence="1 2" key="1">
    <citation type="submission" date="2019-02" db="EMBL/GenBank/DDBJ databases">
        <title>Deep-cultivation of Planctomycetes and their phenomic and genomic characterization uncovers novel biology.</title>
        <authorList>
            <person name="Wiegand S."/>
            <person name="Jogler M."/>
            <person name="Boedeker C."/>
            <person name="Pinto D."/>
            <person name="Vollmers J."/>
            <person name="Rivas-Marin E."/>
            <person name="Kohn T."/>
            <person name="Peeters S.H."/>
            <person name="Heuer A."/>
            <person name="Rast P."/>
            <person name="Oberbeckmann S."/>
            <person name="Bunk B."/>
            <person name="Jeske O."/>
            <person name="Meyerdierks A."/>
            <person name="Storesund J.E."/>
            <person name="Kallscheuer N."/>
            <person name="Luecker S."/>
            <person name="Lage O.M."/>
            <person name="Pohl T."/>
            <person name="Merkel B.J."/>
            <person name="Hornburger P."/>
            <person name="Mueller R.-W."/>
            <person name="Bruemmer F."/>
            <person name="Labrenz M."/>
            <person name="Spormann A.M."/>
            <person name="Op den Camp H."/>
            <person name="Overmann J."/>
            <person name="Amann R."/>
            <person name="Jetten M.S.M."/>
            <person name="Mascher T."/>
            <person name="Medema M.H."/>
            <person name="Devos D.P."/>
            <person name="Kaster A.-K."/>
            <person name="Ovreas L."/>
            <person name="Rohde M."/>
            <person name="Galperin M.Y."/>
            <person name="Jogler C."/>
        </authorList>
    </citation>
    <scope>NUCLEOTIDE SEQUENCE [LARGE SCALE GENOMIC DNA]</scope>
    <source>
        <strain evidence="1 2">I41</strain>
    </source>
</reference>
<name>A0A517TT97_9BACT</name>
<sequence>MRIPAPNLAVFPGIEGNLEGIDEVRLEIQIDSPKVALDAVFNIEELRRRIEATLKRSTLIVNPVAAQALVVGVYVEPRDFPLSTVQNQVIVFFVSTALREVGKLTRTQLGQSPKPTEKIVDSWRHKGLRGFTPLKTPAKKLGSILFAEVDLQVDEFIAAWRRDSMVADFMPPSPSPLDPLAGLRCLRIPLGSVELASEEKTETITIVNPPPGVNSTIEVKFKRPVTAELYAEVCGPSAIIDGMQPLMTSSAQGAAAEVKLTTIAADPVTAAPAFRTEFLSRITKAAAPSAVTPSVFLEANRVMGEWKWLQ</sequence>
<organism evidence="1 2">
    <name type="scientific">Lacipirellula limnantheis</name>
    <dbReference type="NCBI Taxonomy" id="2528024"/>
    <lineage>
        <taxon>Bacteria</taxon>
        <taxon>Pseudomonadati</taxon>
        <taxon>Planctomycetota</taxon>
        <taxon>Planctomycetia</taxon>
        <taxon>Pirellulales</taxon>
        <taxon>Lacipirellulaceae</taxon>
        <taxon>Lacipirellula</taxon>
    </lineage>
</organism>
<gene>
    <name evidence="1" type="ORF">I41_07600</name>
</gene>
<proteinExistence type="predicted"/>
<dbReference type="AlphaFoldDB" id="A0A517TT97"/>
<evidence type="ECO:0000313" key="1">
    <source>
        <dbReference type="EMBL" id="QDT71600.1"/>
    </source>
</evidence>
<dbReference type="KEGG" id="llh:I41_07600"/>
<keyword evidence="2" id="KW-1185">Reference proteome</keyword>
<dbReference type="Proteomes" id="UP000317909">
    <property type="component" value="Chromosome"/>
</dbReference>